<dbReference type="PANTHER" id="PTHR15431">
    <property type="entry name" value="FGFR1 ONCOGENE PARTNER/LISH DOMAIN-CONTAINING PROTEIN"/>
    <property type="match status" value="1"/>
</dbReference>
<feature type="compositionally biased region" description="Polar residues" evidence="3">
    <location>
        <begin position="243"/>
        <end position="252"/>
    </location>
</feature>
<reference evidence="5" key="1">
    <citation type="submission" date="2014-05" db="EMBL/GenBank/DDBJ databases">
        <authorList>
            <person name="Chronopoulou M."/>
        </authorList>
    </citation>
    <scope>NUCLEOTIDE SEQUENCE</scope>
    <source>
        <tissue evidence="5">Whole organism</tissue>
    </source>
</reference>
<dbReference type="GO" id="GO:0005813">
    <property type="term" value="C:centrosome"/>
    <property type="evidence" value="ECO:0007669"/>
    <property type="project" value="TreeGrafter"/>
</dbReference>
<evidence type="ECO:0000256" key="3">
    <source>
        <dbReference type="SAM" id="MobiDB-lite"/>
    </source>
</evidence>
<protein>
    <submittedName>
        <fullName evidence="5">FGFR1 oncogene partner [Homo sapiens]</fullName>
    </submittedName>
</protein>
<proteinExistence type="predicted"/>
<sequence>MMSETTDKTMEDETELLELVTDTLERNGVLGKLKAELRSNVYLAMENGDQSLKRSRQSNSSLQEFVSTSDGRLALHLVREFLHFFNLKFSQSVFDVEAIDASPKERNELIENMGFSTETAHISKNPLLFEILRLSKVSILRSETPTYHTTADDHSTSGSINDIRDESEIEEGALTPSPTKSEVPTPIKTVQQQDLIRKELFSLPQKMSSLGDLPPLRNKISPITTLPSSSFTSQSKTDLKAKNGNSFFNNKDSTSEKDVTSSVEEEIEEDLDELLDSNMSEDFTKDETLSDSPKVDYIESL</sequence>
<feature type="compositionally biased region" description="Acidic residues" evidence="3">
    <location>
        <begin position="263"/>
        <end position="275"/>
    </location>
</feature>
<dbReference type="GO" id="GO:0034453">
    <property type="term" value="P:microtubule anchoring"/>
    <property type="evidence" value="ECO:0007669"/>
    <property type="project" value="InterPro"/>
</dbReference>
<dbReference type="Pfam" id="PF09398">
    <property type="entry name" value="FOP_dimer"/>
    <property type="match status" value="1"/>
</dbReference>
<feature type="domain" description="FGFR1 oncogene partner (FOP) N-terminal dimerisation" evidence="4">
    <location>
        <begin position="59"/>
        <end position="133"/>
    </location>
</feature>
<feature type="compositionally biased region" description="Polar residues" evidence="3">
    <location>
        <begin position="221"/>
        <end position="236"/>
    </location>
</feature>
<evidence type="ECO:0000259" key="4">
    <source>
        <dbReference type="Pfam" id="PF09398"/>
    </source>
</evidence>
<dbReference type="Gene3D" id="1.20.960.40">
    <property type="match status" value="1"/>
</dbReference>
<dbReference type="AlphaFoldDB" id="A0A0K2TMX7"/>
<evidence type="ECO:0000256" key="1">
    <source>
        <dbReference type="ARBA" id="ARBA00022490"/>
    </source>
</evidence>
<dbReference type="OrthoDB" id="2160638at2759"/>
<feature type="compositionally biased region" description="Basic and acidic residues" evidence="3">
    <location>
        <begin position="282"/>
        <end position="301"/>
    </location>
</feature>
<accession>A0A0K2TMX7</accession>
<dbReference type="EMBL" id="HACA01009913">
    <property type="protein sequence ID" value="CDW27274.1"/>
    <property type="molecule type" value="Transcribed_RNA"/>
</dbReference>
<dbReference type="InterPro" id="IPR018993">
    <property type="entry name" value="FOP_dimerisation-dom_N"/>
</dbReference>
<keyword evidence="2" id="KW-0206">Cytoskeleton</keyword>
<name>A0A0K2TMX7_LEPSM</name>
<dbReference type="PANTHER" id="PTHR15431:SF9">
    <property type="entry name" value="CENTROSOMAL PROTEIN 43"/>
    <property type="match status" value="1"/>
</dbReference>
<evidence type="ECO:0000313" key="5">
    <source>
        <dbReference type="EMBL" id="CDW27274.1"/>
    </source>
</evidence>
<organism evidence="5">
    <name type="scientific">Lepeophtheirus salmonis</name>
    <name type="common">Salmon louse</name>
    <name type="synonym">Caligus salmonis</name>
    <dbReference type="NCBI Taxonomy" id="72036"/>
    <lineage>
        <taxon>Eukaryota</taxon>
        <taxon>Metazoa</taxon>
        <taxon>Ecdysozoa</taxon>
        <taxon>Arthropoda</taxon>
        <taxon>Crustacea</taxon>
        <taxon>Multicrustacea</taxon>
        <taxon>Hexanauplia</taxon>
        <taxon>Copepoda</taxon>
        <taxon>Siphonostomatoida</taxon>
        <taxon>Caligidae</taxon>
        <taxon>Lepeophtheirus</taxon>
    </lineage>
</organism>
<gene>
    <name evidence="5" type="primary">FGFR1OP</name>
</gene>
<keyword evidence="1" id="KW-0963">Cytoplasm</keyword>
<feature type="region of interest" description="Disordered" evidence="3">
    <location>
        <begin position="207"/>
        <end position="301"/>
    </location>
</feature>
<evidence type="ECO:0000256" key="2">
    <source>
        <dbReference type="ARBA" id="ARBA00023212"/>
    </source>
</evidence>